<feature type="binding site" evidence="2">
    <location>
        <position position="347"/>
    </location>
    <ligand>
        <name>Zn(2+)</name>
        <dbReference type="ChEBI" id="CHEBI:29105"/>
        <note>catalytic</note>
    </ligand>
</feature>
<dbReference type="InterPro" id="IPR042097">
    <property type="entry name" value="Aminopeptidase_N-like_N_sf"/>
</dbReference>
<feature type="binding site" evidence="2">
    <location>
        <position position="366"/>
    </location>
    <ligand>
        <name>Zn(2+)</name>
        <dbReference type="ChEBI" id="CHEBI:29105"/>
        <note>catalytic</note>
    </ligand>
</feature>
<keyword evidence="2" id="KW-0479">Metal-binding</keyword>
<evidence type="ECO:0000256" key="2">
    <source>
        <dbReference type="PIRSR" id="PIRSR634015-3"/>
    </source>
</evidence>
<dbReference type="InterPro" id="IPR014782">
    <property type="entry name" value="Peptidase_M1_dom"/>
</dbReference>
<accession>A0A6M1TH12</accession>
<name>A0A6M1TH12_9BACT</name>
<dbReference type="InterPro" id="IPR027268">
    <property type="entry name" value="Peptidase_M4/M1_CTD_sf"/>
</dbReference>
<dbReference type="InterPro" id="IPR034015">
    <property type="entry name" value="M1_LTA4H"/>
</dbReference>
<comment type="cofactor">
    <cofactor evidence="2">
        <name>Zn(2+)</name>
        <dbReference type="ChEBI" id="CHEBI:29105"/>
    </cofactor>
    <text evidence="2">Binds 1 zinc ion per subunit.</text>
</comment>
<reference evidence="5 6" key="1">
    <citation type="submission" date="2020-02" db="EMBL/GenBank/DDBJ databases">
        <title>Aliifodinibius halophilus 2W32, complete genome.</title>
        <authorList>
            <person name="Li Y."/>
            <person name="Wu S."/>
        </authorList>
    </citation>
    <scope>NUCLEOTIDE SEQUENCE [LARGE SCALE GENOMIC DNA]</scope>
    <source>
        <strain evidence="5 6">2W32</strain>
    </source>
</reference>
<proteinExistence type="predicted"/>
<dbReference type="SUPFAM" id="SSF63737">
    <property type="entry name" value="Leukotriene A4 hydrolase N-terminal domain"/>
    <property type="match status" value="1"/>
</dbReference>
<feature type="chain" id="PRO_5026832386" evidence="3">
    <location>
        <begin position="27"/>
        <end position="565"/>
    </location>
</feature>
<evidence type="ECO:0000313" key="6">
    <source>
        <dbReference type="Proteomes" id="UP000479132"/>
    </source>
</evidence>
<dbReference type="EMBL" id="JAALLS010000019">
    <property type="protein sequence ID" value="NGP89402.1"/>
    <property type="molecule type" value="Genomic_DNA"/>
</dbReference>
<dbReference type="CDD" id="cd09603">
    <property type="entry name" value="M1_APN_like"/>
    <property type="match status" value="1"/>
</dbReference>
<feature type="active site" description="Proton donor" evidence="1">
    <location>
        <position position="418"/>
    </location>
</feature>
<dbReference type="Proteomes" id="UP000479132">
    <property type="component" value="Unassembled WGS sequence"/>
</dbReference>
<organism evidence="5 6">
    <name type="scientific">Fodinibius halophilus</name>
    <dbReference type="NCBI Taxonomy" id="1736908"/>
    <lineage>
        <taxon>Bacteria</taxon>
        <taxon>Pseudomonadati</taxon>
        <taxon>Balneolota</taxon>
        <taxon>Balneolia</taxon>
        <taxon>Balneolales</taxon>
        <taxon>Balneolaceae</taxon>
        <taxon>Fodinibius</taxon>
    </lineage>
</organism>
<keyword evidence="6" id="KW-1185">Reference proteome</keyword>
<evidence type="ECO:0000313" key="5">
    <source>
        <dbReference type="EMBL" id="NGP89402.1"/>
    </source>
</evidence>
<dbReference type="PANTHER" id="PTHR45726">
    <property type="entry name" value="LEUKOTRIENE A-4 HYDROLASE"/>
    <property type="match status" value="1"/>
</dbReference>
<dbReference type="RefSeq" id="WP_165270113.1">
    <property type="nucleotide sequence ID" value="NZ_JAALLS010000019.1"/>
</dbReference>
<comment type="caution">
    <text evidence="5">The sequence shown here is derived from an EMBL/GenBank/DDBJ whole genome shotgun (WGS) entry which is preliminary data.</text>
</comment>
<evidence type="ECO:0000256" key="1">
    <source>
        <dbReference type="PIRSR" id="PIRSR634015-1"/>
    </source>
</evidence>
<evidence type="ECO:0000256" key="3">
    <source>
        <dbReference type="SAM" id="SignalP"/>
    </source>
</evidence>
<dbReference type="AlphaFoldDB" id="A0A6M1TH12"/>
<protein>
    <submittedName>
        <fullName evidence="5">M1 family metallopeptidase</fullName>
    </submittedName>
</protein>
<dbReference type="Gene3D" id="1.10.390.10">
    <property type="entry name" value="Neutral Protease Domain 2"/>
    <property type="match status" value="1"/>
</dbReference>
<evidence type="ECO:0000259" key="4">
    <source>
        <dbReference type="Pfam" id="PF01433"/>
    </source>
</evidence>
<dbReference type="SUPFAM" id="SSF55486">
    <property type="entry name" value="Metalloproteases ('zincins'), catalytic domain"/>
    <property type="match status" value="1"/>
</dbReference>
<keyword evidence="3" id="KW-0732">Signal</keyword>
<dbReference type="PANTHER" id="PTHR45726:SF3">
    <property type="entry name" value="LEUKOTRIENE A-4 HYDROLASE"/>
    <property type="match status" value="1"/>
</dbReference>
<keyword evidence="2" id="KW-0862">Zinc</keyword>
<dbReference type="GO" id="GO:0008270">
    <property type="term" value="F:zinc ion binding"/>
    <property type="evidence" value="ECO:0007669"/>
    <property type="project" value="InterPro"/>
</dbReference>
<sequence length="565" mass="65134">MKKLYNLILAGFLTCFLIALNLSATAQHSGVLATKADTLRGSITPQRAWWDVEFYDLNVTVQPSDSSITGYNNITYRVTDTPKRMQIDLQDPLKIDQIKQDGQTLDYRRIPGSYAYMIKMPKGLAIDSTYTISVYYQGHPKVAQNAPWDGGFVWAQDSLGNPWLATANQGLGASVWWPNKDHQTAEPDSMSINITVPNDIKNVSNGRLRDTTRHNNGMTTWSWFVSNPINNYNVSVNAGNYVNFKDTYQGKKGTLDLSYWVLEQDLEKAKEQFKQVKPMMQCFEKWFGPYPFYEDSFKLVHTPHLGMEHQSAVAYGNDFQNGYNGADLSGSGWGLKWDFIIIHESGHEWWGNNVTTKDIADMWVHESFTSYSESIYTECRYGKEAASEYTRGLRTRIQNKEPITGKYGLNNEGSGDMYYKGHNMLHTIRQIVDNDSTWKRILRGIQQKFRHETVTAGQVERYIIKKSGKDLDDIFDQYLHYPDIPTFKYYIKNDLLYYRWDADVAHFDMPLEVTLNDSNSYTFIYPTSSQWKNTKLDLKKPANFSINYNYYVKKDSVTVTPRPSE</sequence>
<dbReference type="Pfam" id="PF01433">
    <property type="entry name" value="Peptidase_M1"/>
    <property type="match status" value="1"/>
</dbReference>
<feature type="binding site" evidence="2">
    <location>
        <position position="343"/>
    </location>
    <ligand>
        <name>Zn(2+)</name>
        <dbReference type="ChEBI" id="CHEBI:29105"/>
        <note>catalytic</note>
    </ligand>
</feature>
<feature type="domain" description="Peptidase M1 membrane alanine aminopeptidase" evidence="4">
    <location>
        <begin position="334"/>
        <end position="478"/>
    </location>
</feature>
<feature type="signal peptide" evidence="3">
    <location>
        <begin position="1"/>
        <end position="26"/>
    </location>
</feature>
<dbReference type="GO" id="GO:0008237">
    <property type="term" value="F:metallopeptidase activity"/>
    <property type="evidence" value="ECO:0007669"/>
    <property type="project" value="InterPro"/>
</dbReference>
<feature type="active site" description="Proton acceptor" evidence="1">
    <location>
        <position position="344"/>
    </location>
</feature>
<dbReference type="Gene3D" id="2.60.40.1730">
    <property type="entry name" value="tricorn interacting facor f3 domain"/>
    <property type="match status" value="1"/>
</dbReference>
<gene>
    <name evidence="5" type="ORF">G3569_13670</name>
</gene>